<dbReference type="EMBL" id="BPLR01005549">
    <property type="protein sequence ID" value="GIY03165.1"/>
    <property type="molecule type" value="Genomic_DNA"/>
</dbReference>
<sequence length="85" mass="9668">MCFSEQPGVRAESWTFVADKGECLCKFPSFRMENFREVCCAETQLPANQSEEGANMPAATQRKIRTFSRNVAVNDRLRFQTAITI</sequence>
<name>A0AAV4Q162_CAEEX</name>
<keyword evidence="2" id="KW-1185">Reference proteome</keyword>
<accession>A0AAV4Q162</accession>
<protein>
    <submittedName>
        <fullName evidence="1">Uncharacterized protein</fullName>
    </submittedName>
</protein>
<reference evidence="1 2" key="1">
    <citation type="submission" date="2021-06" db="EMBL/GenBank/DDBJ databases">
        <title>Caerostris extrusa draft genome.</title>
        <authorList>
            <person name="Kono N."/>
            <person name="Arakawa K."/>
        </authorList>
    </citation>
    <scope>NUCLEOTIDE SEQUENCE [LARGE SCALE GENOMIC DNA]</scope>
</reference>
<dbReference type="AlphaFoldDB" id="A0AAV4Q162"/>
<evidence type="ECO:0000313" key="2">
    <source>
        <dbReference type="Proteomes" id="UP001054945"/>
    </source>
</evidence>
<comment type="caution">
    <text evidence="1">The sequence shown here is derived from an EMBL/GenBank/DDBJ whole genome shotgun (WGS) entry which is preliminary data.</text>
</comment>
<evidence type="ECO:0000313" key="1">
    <source>
        <dbReference type="EMBL" id="GIY03165.1"/>
    </source>
</evidence>
<dbReference type="Proteomes" id="UP001054945">
    <property type="component" value="Unassembled WGS sequence"/>
</dbReference>
<proteinExistence type="predicted"/>
<gene>
    <name evidence="1" type="ORF">CEXT_754071</name>
</gene>
<organism evidence="1 2">
    <name type="scientific">Caerostris extrusa</name>
    <name type="common">Bark spider</name>
    <name type="synonym">Caerostris bankana</name>
    <dbReference type="NCBI Taxonomy" id="172846"/>
    <lineage>
        <taxon>Eukaryota</taxon>
        <taxon>Metazoa</taxon>
        <taxon>Ecdysozoa</taxon>
        <taxon>Arthropoda</taxon>
        <taxon>Chelicerata</taxon>
        <taxon>Arachnida</taxon>
        <taxon>Araneae</taxon>
        <taxon>Araneomorphae</taxon>
        <taxon>Entelegynae</taxon>
        <taxon>Araneoidea</taxon>
        <taxon>Araneidae</taxon>
        <taxon>Caerostris</taxon>
    </lineage>
</organism>